<name>A0ABQ7J8U8_9APIC</name>
<feature type="compositionally biased region" description="Basic residues" evidence="1">
    <location>
        <begin position="134"/>
        <end position="152"/>
    </location>
</feature>
<gene>
    <name evidence="2" type="ORF">IE077_004498</name>
</gene>
<keyword evidence="3" id="KW-1185">Reference proteome</keyword>
<evidence type="ECO:0000313" key="3">
    <source>
        <dbReference type="Proteomes" id="UP000823046"/>
    </source>
</evidence>
<evidence type="ECO:0000256" key="1">
    <source>
        <dbReference type="SAM" id="MobiDB-lite"/>
    </source>
</evidence>
<dbReference type="EMBL" id="JADAQX010000397">
    <property type="protein sequence ID" value="KAF8820395.1"/>
    <property type="molecule type" value="Genomic_DNA"/>
</dbReference>
<accession>A0ABQ7J8U8</accession>
<reference evidence="2 3" key="1">
    <citation type="journal article" date="2020" name="bioRxiv">
        <title>Metabolic contributions of an alphaproteobacterial endosymbiont in the apicomplexan Cardiosporidium cionae.</title>
        <authorList>
            <person name="Hunter E.S."/>
            <person name="Paight C.J."/>
            <person name="Lane C.E."/>
        </authorList>
    </citation>
    <scope>NUCLEOTIDE SEQUENCE [LARGE SCALE GENOMIC DNA]</scope>
    <source>
        <strain evidence="2">ESH_2018</strain>
    </source>
</reference>
<sequence>MESGEESKKKRLWECLPWESPSQHYRRTQFLQKVLFYQEQSIGYVDWVRLAVLSAAFYNKKYLQCTYDEELEEDLAMFDAPDIAPRASKADLPFQTSRRIAGFRPPERGDYPYGGHARPRQHANPPHHPAQHPSHQHHSSFSKDRQHSHHTSSGKYEDGLQGNLPYENSNYNPSIGYSPQLSQPGQSFRPLKAKFSSGFRPRKI</sequence>
<protein>
    <submittedName>
        <fullName evidence="2">Uncharacterized protein</fullName>
    </submittedName>
</protein>
<proteinExistence type="predicted"/>
<organism evidence="2 3">
    <name type="scientific">Cardiosporidium cionae</name>
    <dbReference type="NCBI Taxonomy" id="476202"/>
    <lineage>
        <taxon>Eukaryota</taxon>
        <taxon>Sar</taxon>
        <taxon>Alveolata</taxon>
        <taxon>Apicomplexa</taxon>
        <taxon>Aconoidasida</taxon>
        <taxon>Nephromycida</taxon>
        <taxon>Cardiosporidium</taxon>
    </lineage>
</organism>
<feature type="region of interest" description="Disordered" evidence="1">
    <location>
        <begin position="89"/>
        <end position="204"/>
    </location>
</feature>
<comment type="caution">
    <text evidence="2">The sequence shown here is derived from an EMBL/GenBank/DDBJ whole genome shotgun (WGS) entry which is preliminary data.</text>
</comment>
<feature type="compositionally biased region" description="Polar residues" evidence="1">
    <location>
        <begin position="166"/>
        <end position="186"/>
    </location>
</feature>
<evidence type="ECO:0000313" key="2">
    <source>
        <dbReference type="EMBL" id="KAF8820395.1"/>
    </source>
</evidence>
<dbReference type="Proteomes" id="UP000823046">
    <property type="component" value="Unassembled WGS sequence"/>
</dbReference>